<dbReference type="GO" id="GO:0003723">
    <property type="term" value="F:RNA binding"/>
    <property type="evidence" value="ECO:0007669"/>
    <property type="project" value="UniProtKB-UniRule"/>
</dbReference>
<protein>
    <submittedName>
        <fullName evidence="4">Cyclophilin</fullName>
    </submittedName>
</protein>
<reference evidence="4 5" key="1">
    <citation type="submission" date="2016-06" db="EMBL/GenBank/DDBJ databases">
        <title>Evolution of pathogenesis and genome organization in the Tremellales.</title>
        <authorList>
            <person name="Cuomo C."/>
            <person name="Litvintseva A."/>
            <person name="Heitman J."/>
            <person name="Chen Y."/>
            <person name="Sun S."/>
            <person name="Springer D."/>
            <person name="Dromer F."/>
            <person name="Young S."/>
            <person name="Zeng Q."/>
            <person name="Chapman S."/>
            <person name="Gujja S."/>
            <person name="Saif S."/>
            <person name="Birren B."/>
        </authorList>
    </citation>
    <scope>NUCLEOTIDE SEQUENCE [LARGE SCALE GENOMIC DNA]</scope>
    <source>
        <strain evidence="4 5">CBS 7118</strain>
    </source>
</reference>
<keyword evidence="5" id="KW-1185">Reference proteome</keyword>
<comment type="caution">
    <text evidence="4">The sequence shown here is derived from an EMBL/GenBank/DDBJ whole genome shotgun (WGS) entry which is preliminary data.</text>
</comment>
<gene>
    <name evidence="4" type="ORF">L198_00616</name>
</gene>
<dbReference type="EMBL" id="AWGH01000001">
    <property type="protein sequence ID" value="ODO08879.1"/>
    <property type="molecule type" value="Genomic_DNA"/>
</dbReference>
<dbReference type="SMART" id="SM00360">
    <property type="entry name" value="RRM"/>
    <property type="match status" value="1"/>
</dbReference>
<dbReference type="PANTHER" id="PTHR48037">
    <property type="entry name" value="ATPASE E1"/>
    <property type="match status" value="1"/>
</dbReference>
<dbReference type="OrthoDB" id="407442at2759"/>
<sequence>MNKNAESTNASSVANRKSSVYVSGIAPAVNEEQLLQAFVTFGDIIEIKIPHEPHDPKKHRGYAFITFSSAADAQEAIDNYDLNQLPGYQGSDKFLKCSLAQPSKYVDESGRGDRPIWETEEWRAEHGQPKEDGEGNAGES</sequence>
<proteinExistence type="predicted"/>
<dbReference type="InterPro" id="IPR012677">
    <property type="entry name" value="Nucleotide-bd_a/b_plait_sf"/>
</dbReference>
<keyword evidence="1" id="KW-0694">RNA-binding</keyword>
<evidence type="ECO:0000256" key="2">
    <source>
        <dbReference type="SAM" id="MobiDB-lite"/>
    </source>
</evidence>
<dbReference type="InterPro" id="IPR035979">
    <property type="entry name" value="RBD_domain_sf"/>
</dbReference>
<dbReference type="Proteomes" id="UP000094819">
    <property type="component" value="Unassembled WGS sequence"/>
</dbReference>
<dbReference type="SUPFAM" id="SSF54928">
    <property type="entry name" value="RNA-binding domain, RBD"/>
    <property type="match status" value="1"/>
</dbReference>
<dbReference type="PANTHER" id="PTHR48037:SF1">
    <property type="entry name" value="RRM DOMAIN-CONTAINING PROTEIN"/>
    <property type="match status" value="1"/>
</dbReference>
<dbReference type="Gene3D" id="3.30.70.330">
    <property type="match status" value="1"/>
</dbReference>
<feature type="domain" description="RRM" evidence="3">
    <location>
        <begin position="18"/>
        <end position="102"/>
    </location>
</feature>
<dbReference type="GeneID" id="30189829"/>
<dbReference type="PROSITE" id="PS50102">
    <property type="entry name" value="RRM"/>
    <property type="match status" value="1"/>
</dbReference>
<evidence type="ECO:0000313" key="5">
    <source>
        <dbReference type="Proteomes" id="UP000094819"/>
    </source>
</evidence>
<evidence type="ECO:0000256" key="1">
    <source>
        <dbReference type="PROSITE-ProRule" id="PRU00176"/>
    </source>
</evidence>
<accession>A0A1E3K716</accession>
<dbReference type="RefSeq" id="XP_019035734.1">
    <property type="nucleotide sequence ID" value="XM_019172792.1"/>
</dbReference>
<dbReference type="InterPro" id="IPR000504">
    <property type="entry name" value="RRM_dom"/>
</dbReference>
<dbReference type="AlphaFoldDB" id="A0A1E3K716"/>
<feature type="compositionally biased region" description="Basic and acidic residues" evidence="2">
    <location>
        <begin position="105"/>
        <end position="133"/>
    </location>
</feature>
<evidence type="ECO:0000313" key="4">
    <source>
        <dbReference type="EMBL" id="ODO08879.1"/>
    </source>
</evidence>
<organism evidence="4 5">
    <name type="scientific">Cryptococcus wingfieldii CBS 7118</name>
    <dbReference type="NCBI Taxonomy" id="1295528"/>
    <lineage>
        <taxon>Eukaryota</taxon>
        <taxon>Fungi</taxon>
        <taxon>Dikarya</taxon>
        <taxon>Basidiomycota</taxon>
        <taxon>Agaricomycotina</taxon>
        <taxon>Tremellomycetes</taxon>
        <taxon>Tremellales</taxon>
        <taxon>Cryptococcaceae</taxon>
        <taxon>Cryptococcus</taxon>
    </lineage>
</organism>
<evidence type="ECO:0000259" key="3">
    <source>
        <dbReference type="PROSITE" id="PS50102"/>
    </source>
</evidence>
<name>A0A1E3K716_9TREE</name>
<dbReference type="Pfam" id="PF00076">
    <property type="entry name" value="RRM_1"/>
    <property type="match status" value="1"/>
</dbReference>
<feature type="region of interest" description="Disordered" evidence="2">
    <location>
        <begin position="105"/>
        <end position="140"/>
    </location>
</feature>